<evidence type="ECO:0000313" key="2">
    <source>
        <dbReference type="Proteomes" id="UP001157502"/>
    </source>
</evidence>
<dbReference type="Proteomes" id="UP001157502">
    <property type="component" value="Chromosome 20"/>
</dbReference>
<sequence>MIAESEKEQEDWCLALNELMIEEKKEYQDADDLDDGYWTLSPGTIFKEVWQVIVKAKGLGQTKNMVGVCRLCLSSKTIRLVKASVDTPSVNLPLVSIRRCGHSESFFFIEMGRSSSTGPGEIWMQVDSGDPLQAQNIHETILEAMRALRAIPDFRQRSASQSYPSNPYAAVLTRRHPHGNLPPSQTGLWCTSKAGSVREQSSKKREECMSIASDSGRSIDKHPWHPDTSTCSSPSDRGSVNFEVLDSKSCIFQVSNVNTTATPCNTTPLEENSQGERFKAEKSTPERSRGHNRNTLYTPKCETFLSSKASTLRCQSELAVEDGYMPMTPGLVPNGSDGTPSEVGLPNTPPITPDATSLPVDPAKPHEYMSMFPRSSSKAKDRLREIDPSPSDEYVTMSLRSTVEDFSGGSSEDLKSCRSSCTPPTTRHDPLQKNSECDDYVPMCHFVGHALKGTRRRLFRSSPWPTSHLNTDVGLDTSNVCLFAVAGLSVEGGQLTKTKLISNSSDCLNNNAVNPGHCVTCDARWPTGDATSHLGSSRHQRSCPETYGVSELCDSTGQNTATRRWIHSCFPFCLNTDDDSE</sequence>
<proteinExistence type="predicted"/>
<organism evidence="1 2">
    <name type="scientific">Dallia pectoralis</name>
    <name type="common">Alaska blackfish</name>
    <dbReference type="NCBI Taxonomy" id="75939"/>
    <lineage>
        <taxon>Eukaryota</taxon>
        <taxon>Metazoa</taxon>
        <taxon>Chordata</taxon>
        <taxon>Craniata</taxon>
        <taxon>Vertebrata</taxon>
        <taxon>Euteleostomi</taxon>
        <taxon>Actinopterygii</taxon>
        <taxon>Neopterygii</taxon>
        <taxon>Teleostei</taxon>
        <taxon>Protacanthopterygii</taxon>
        <taxon>Esociformes</taxon>
        <taxon>Umbridae</taxon>
        <taxon>Dallia</taxon>
    </lineage>
</organism>
<name>A0ACC2FYS4_DALPE</name>
<protein>
    <submittedName>
        <fullName evidence="1">Uncharacterized protein</fullName>
    </submittedName>
</protein>
<gene>
    <name evidence="1" type="ORF">DPEC_G00236460</name>
</gene>
<keyword evidence="2" id="KW-1185">Reference proteome</keyword>
<accession>A0ACC2FYS4</accession>
<dbReference type="EMBL" id="CM055747">
    <property type="protein sequence ID" value="KAJ7996377.1"/>
    <property type="molecule type" value="Genomic_DNA"/>
</dbReference>
<evidence type="ECO:0000313" key="1">
    <source>
        <dbReference type="EMBL" id="KAJ7996377.1"/>
    </source>
</evidence>
<comment type="caution">
    <text evidence="1">The sequence shown here is derived from an EMBL/GenBank/DDBJ whole genome shotgun (WGS) entry which is preliminary data.</text>
</comment>
<reference evidence="1" key="1">
    <citation type="submission" date="2021-05" db="EMBL/GenBank/DDBJ databases">
        <authorList>
            <person name="Pan Q."/>
            <person name="Jouanno E."/>
            <person name="Zahm M."/>
            <person name="Klopp C."/>
            <person name="Cabau C."/>
            <person name="Louis A."/>
            <person name="Berthelot C."/>
            <person name="Parey E."/>
            <person name="Roest Crollius H."/>
            <person name="Montfort J."/>
            <person name="Robinson-Rechavi M."/>
            <person name="Bouchez O."/>
            <person name="Lampietro C."/>
            <person name="Lopez Roques C."/>
            <person name="Donnadieu C."/>
            <person name="Postlethwait J."/>
            <person name="Bobe J."/>
            <person name="Dillon D."/>
            <person name="Chandos A."/>
            <person name="von Hippel F."/>
            <person name="Guiguen Y."/>
        </authorList>
    </citation>
    <scope>NUCLEOTIDE SEQUENCE</scope>
    <source>
        <strain evidence="1">YG-Jan2019</strain>
    </source>
</reference>